<dbReference type="Proteomes" id="UP000279236">
    <property type="component" value="Unassembled WGS sequence"/>
</dbReference>
<evidence type="ECO:0000313" key="2">
    <source>
        <dbReference type="Proteomes" id="UP000279236"/>
    </source>
</evidence>
<protein>
    <submittedName>
        <fullName evidence="1">Uncharacterized protein</fullName>
    </submittedName>
</protein>
<proteinExistence type="predicted"/>
<evidence type="ECO:0000313" key="1">
    <source>
        <dbReference type="EMBL" id="RSH76995.1"/>
    </source>
</evidence>
<dbReference type="GeneID" id="39588479"/>
<sequence length="61" mass="6920">MSSITPPKDGFNCLGDRNGYNRGRCCQSAYGKLRAGTMFQCIYCLTYAIQPSPPPSWRKRR</sequence>
<dbReference type="RefSeq" id="XP_028472142.1">
    <property type="nucleotide sequence ID" value="XM_028619569.1"/>
</dbReference>
<dbReference type="AlphaFoldDB" id="A0A427XDR4"/>
<organism evidence="1 2">
    <name type="scientific">Apiotrichum porosum</name>
    <dbReference type="NCBI Taxonomy" id="105984"/>
    <lineage>
        <taxon>Eukaryota</taxon>
        <taxon>Fungi</taxon>
        <taxon>Dikarya</taxon>
        <taxon>Basidiomycota</taxon>
        <taxon>Agaricomycotina</taxon>
        <taxon>Tremellomycetes</taxon>
        <taxon>Trichosporonales</taxon>
        <taxon>Trichosporonaceae</taxon>
        <taxon>Apiotrichum</taxon>
    </lineage>
</organism>
<reference evidence="1 2" key="1">
    <citation type="submission" date="2018-11" db="EMBL/GenBank/DDBJ databases">
        <title>Genome sequence of Apiotrichum porosum DSM 27194.</title>
        <authorList>
            <person name="Aliyu H."/>
            <person name="Gorte O."/>
            <person name="Ochsenreither K."/>
        </authorList>
    </citation>
    <scope>NUCLEOTIDE SEQUENCE [LARGE SCALE GENOMIC DNA]</scope>
    <source>
        <strain evidence="1 2">DSM 27194</strain>
    </source>
</reference>
<accession>A0A427XDR4</accession>
<name>A0A427XDR4_9TREE</name>
<dbReference type="EMBL" id="RSCE01000019">
    <property type="protein sequence ID" value="RSH76995.1"/>
    <property type="molecule type" value="Genomic_DNA"/>
</dbReference>
<keyword evidence="2" id="KW-1185">Reference proteome</keyword>
<gene>
    <name evidence="1" type="ORF">EHS24_003936</name>
</gene>
<comment type="caution">
    <text evidence="1">The sequence shown here is derived from an EMBL/GenBank/DDBJ whole genome shotgun (WGS) entry which is preliminary data.</text>
</comment>